<reference evidence="2" key="3">
    <citation type="submission" date="2020-12" db="UniProtKB">
        <authorList>
            <consortium name="EnsemblPlants"/>
        </authorList>
    </citation>
    <scope>IDENTIFICATION</scope>
</reference>
<dbReference type="EMBL" id="ABEU02000004">
    <property type="protein sequence ID" value="PNR55988.1"/>
    <property type="molecule type" value="Genomic_DNA"/>
</dbReference>
<accession>A0A2K1KQE6</accession>
<evidence type="ECO:0000313" key="1">
    <source>
        <dbReference type="EMBL" id="PNR55988.1"/>
    </source>
</evidence>
<gene>
    <name evidence="1" type="ORF">PHYPA_006885</name>
</gene>
<dbReference type="InParanoid" id="A0A2K1KQE6"/>
<dbReference type="Proteomes" id="UP000006727">
    <property type="component" value="Chromosome 4"/>
</dbReference>
<keyword evidence="3" id="KW-1185">Reference proteome</keyword>
<evidence type="ECO:0000313" key="2">
    <source>
        <dbReference type="EnsemblPlants" id="Pp3c4_28828V3.1"/>
    </source>
</evidence>
<sequence length="33" mass="3386">MVEVVGEALPSGSLLVTPRAGVASRTILFSSKI</sequence>
<dbReference type="AlphaFoldDB" id="A0A2K1KQE6"/>
<evidence type="ECO:0000313" key="3">
    <source>
        <dbReference type="Proteomes" id="UP000006727"/>
    </source>
</evidence>
<protein>
    <submittedName>
        <fullName evidence="1 2">Uncharacterized protein</fullName>
    </submittedName>
</protein>
<dbReference type="Gramene" id="Pp3c4_28828V3.1">
    <property type="protein sequence ID" value="Pp3c4_28828V3.1"/>
    <property type="gene ID" value="Pp3c4_28828"/>
</dbReference>
<reference evidence="1 3" key="2">
    <citation type="journal article" date="2018" name="Plant J.">
        <title>The Physcomitrella patens chromosome-scale assembly reveals moss genome structure and evolution.</title>
        <authorList>
            <person name="Lang D."/>
            <person name="Ullrich K.K."/>
            <person name="Murat F."/>
            <person name="Fuchs J."/>
            <person name="Jenkins J."/>
            <person name="Haas F.B."/>
            <person name="Piednoel M."/>
            <person name="Gundlach H."/>
            <person name="Van Bel M."/>
            <person name="Meyberg R."/>
            <person name="Vives C."/>
            <person name="Morata J."/>
            <person name="Symeonidi A."/>
            <person name="Hiss M."/>
            <person name="Muchero W."/>
            <person name="Kamisugi Y."/>
            <person name="Saleh O."/>
            <person name="Blanc G."/>
            <person name="Decker E.L."/>
            <person name="van Gessel N."/>
            <person name="Grimwood J."/>
            <person name="Hayes R.D."/>
            <person name="Graham S.W."/>
            <person name="Gunter L.E."/>
            <person name="McDaniel S.F."/>
            <person name="Hoernstein S.N.W."/>
            <person name="Larsson A."/>
            <person name="Li F.W."/>
            <person name="Perroud P.F."/>
            <person name="Phillips J."/>
            <person name="Ranjan P."/>
            <person name="Rokshar D.S."/>
            <person name="Rothfels C.J."/>
            <person name="Schneider L."/>
            <person name="Shu S."/>
            <person name="Stevenson D.W."/>
            <person name="Thummler F."/>
            <person name="Tillich M."/>
            <person name="Villarreal Aguilar J.C."/>
            <person name="Widiez T."/>
            <person name="Wong G.K."/>
            <person name="Wymore A."/>
            <person name="Zhang Y."/>
            <person name="Zimmer A.D."/>
            <person name="Quatrano R.S."/>
            <person name="Mayer K.F.X."/>
            <person name="Goodstein D."/>
            <person name="Casacuberta J.M."/>
            <person name="Vandepoele K."/>
            <person name="Reski R."/>
            <person name="Cuming A.C."/>
            <person name="Tuskan G.A."/>
            <person name="Maumus F."/>
            <person name="Salse J."/>
            <person name="Schmutz J."/>
            <person name="Rensing S.A."/>
        </authorList>
    </citation>
    <scope>NUCLEOTIDE SEQUENCE [LARGE SCALE GENOMIC DNA]</scope>
    <source>
        <strain evidence="2 3">cv. Gransden 2004</strain>
    </source>
</reference>
<organism evidence="1">
    <name type="scientific">Physcomitrium patens</name>
    <name type="common">Spreading-leaved earth moss</name>
    <name type="synonym">Physcomitrella patens</name>
    <dbReference type="NCBI Taxonomy" id="3218"/>
    <lineage>
        <taxon>Eukaryota</taxon>
        <taxon>Viridiplantae</taxon>
        <taxon>Streptophyta</taxon>
        <taxon>Embryophyta</taxon>
        <taxon>Bryophyta</taxon>
        <taxon>Bryophytina</taxon>
        <taxon>Bryopsida</taxon>
        <taxon>Funariidae</taxon>
        <taxon>Funariales</taxon>
        <taxon>Funariaceae</taxon>
        <taxon>Physcomitrium</taxon>
    </lineage>
</organism>
<name>A0A2K1KQE6_PHYPA</name>
<proteinExistence type="predicted"/>
<dbReference type="EnsemblPlants" id="Pp3c4_28828V3.1">
    <property type="protein sequence ID" value="Pp3c4_28828V3.1"/>
    <property type="gene ID" value="Pp3c4_28828"/>
</dbReference>
<reference evidence="1 3" key="1">
    <citation type="journal article" date="2008" name="Science">
        <title>The Physcomitrella genome reveals evolutionary insights into the conquest of land by plants.</title>
        <authorList>
            <person name="Rensing S."/>
            <person name="Lang D."/>
            <person name="Zimmer A."/>
            <person name="Terry A."/>
            <person name="Salamov A."/>
            <person name="Shapiro H."/>
            <person name="Nishiyama T."/>
            <person name="Perroud P.-F."/>
            <person name="Lindquist E."/>
            <person name="Kamisugi Y."/>
            <person name="Tanahashi T."/>
            <person name="Sakakibara K."/>
            <person name="Fujita T."/>
            <person name="Oishi K."/>
            <person name="Shin-I T."/>
            <person name="Kuroki Y."/>
            <person name="Toyoda A."/>
            <person name="Suzuki Y."/>
            <person name="Hashimoto A."/>
            <person name="Yamaguchi K."/>
            <person name="Sugano A."/>
            <person name="Kohara Y."/>
            <person name="Fujiyama A."/>
            <person name="Anterola A."/>
            <person name="Aoki S."/>
            <person name="Ashton N."/>
            <person name="Barbazuk W.B."/>
            <person name="Barker E."/>
            <person name="Bennetzen J."/>
            <person name="Bezanilla M."/>
            <person name="Blankenship R."/>
            <person name="Cho S.H."/>
            <person name="Dutcher S."/>
            <person name="Estelle M."/>
            <person name="Fawcett J.A."/>
            <person name="Gundlach H."/>
            <person name="Hanada K."/>
            <person name="Heyl A."/>
            <person name="Hicks K.A."/>
            <person name="Hugh J."/>
            <person name="Lohr M."/>
            <person name="Mayer K."/>
            <person name="Melkozernov A."/>
            <person name="Murata T."/>
            <person name="Nelson D."/>
            <person name="Pils B."/>
            <person name="Prigge M."/>
            <person name="Reiss B."/>
            <person name="Renner T."/>
            <person name="Rombauts S."/>
            <person name="Rushton P."/>
            <person name="Sanderfoot A."/>
            <person name="Schween G."/>
            <person name="Shiu S.-H."/>
            <person name="Stueber K."/>
            <person name="Theodoulou F.L."/>
            <person name="Tu H."/>
            <person name="Van de Peer Y."/>
            <person name="Verrier P.J."/>
            <person name="Waters E."/>
            <person name="Wood A."/>
            <person name="Yang L."/>
            <person name="Cove D."/>
            <person name="Cuming A."/>
            <person name="Hasebe M."/>
            <person name="Lucas S."/>
            <person name="Mishler D.B."/>
            <person name="Reski R."/>
            <person name="Grigoriev I."/>
            <person name="Quatrano R.S."/>
            <person name="Boore J.L."/>
        </authorList>
    </citation>
    <scope>NUCLEOTIDE SEQUENCE [LARGE SCALE GENOMIC DNA]</scope>
    <source>
        <strain evidence="2 3">cv. Gransden 2004</strain>
    </source>
</reference>